<name>A0ABX0E132_9ACTN</name>
<dbReference type="EMBL" id="JAAKZX010000174">
    <property type="protein sequence ID" value="NGO47332.1"/>
    <property type="molecule type" value="Genomic_DNA"/>
</dbReference>
<comment type="caution">
    <text evidence="2">The sequence shown here is derived from an EMBL/GenBank/DDBJ whole genome shotgun (WGS) entry which is preliminary data.</text>
</comment>
<accession>A0ABX0E132</accession>
<gene>
    <name evidence="2" type="ORF">G6048_36295</name>
</gene>
<dbReference type="Proteomes" id="UP001518140">
    <property type="component" value="Unassembled WGS sequence"/>
</dbReference>
<evidence type="ECO:0000313" key="2">
    <source>
        <dbReference type="EMBL" id="NGO47332.1"/>
    </source>
</evidence>
<feature type="region of interest" description="Disordered" evidence="1">
    <location>
        <begin position="36"/>
        <end position="92"/>
    </location>
</feature>
<proteinExistence type="predicted"/>
<organism evidence="2 3">
    <name type="scientific">Streptomyces ureilyticus</name>
    <dbReference type="NCBI Taxonomy" id="1775131"/>
    <lineage>
        <taxon>Bacteria</taxon>
        <taxon>Bacillati</taxon>
        <taxon>Actinomycetota</taxon>
        <taxon>Actinomycetes</taxon>
        <taxon>Kitasatosporales</taxon>
        <taxon>Streptomycetaceae</taxon>
        <taxon>Streptomyces</taxon>
    </lineage>
</organism>
<sequence>MTPSRTPSHTRSCPHGTTAAAATVLALVLAVGGCGSGGELGAPTRSSAPAATGTGPYPTPDDPRGAAPLPAGSGGTPRGGVTRPGDTDQRDADAVGWGALKVMWTFDTTIDSGPGDASARAADAGWLTEAYAARVREHRPRSVPGAQWREWAGHRASTIVTLEKAEDAAMPADTDTEAWRQWVVTTSPQGRDGWAGEPTTVVAFVRLTRTAPDEAWRVADVTVQ</sequence>
<evidence type="ECO:0008006" key="4">
    <source>
        <dbReference type="Google" id="ProtNLM"/>
    </source>
</evidence>
<reference evidence="2 3" key="1">
    <citation type="submission" date="2020-02" db="EMBL/GenBank/DDBJ databases">
        <title>Whole-genome analyses of novel actinobacteria.</title>
        <authorList>
            <person name="Sahin N."/>
            <person name="Tokatli A."/>
        </authorList>
    </citation>
    <scope>NUCLEOTIDE SEQUENCE [LARGE SCALE GENOMIC DNA]</scope>
    <source>
        <strain evidence="2 3">YC419</strain>
    </source>
</reference>
<dbReference type="PROSITE" id="PS51257">
    <property type="entry name" value="PROKAR_LIPOPROTEIN"/>
    <property type="match status" value="1"/>
</dbReference>
<keyword evidence="3" id="KW-1185">Reference proteome</keyword>
<dbReference type="RefSeq" id="WP_165343852.1">
    <property type="nucleotide sequence ID" value="NZ_JAAKZX010000174.1"/>
</dbReference>
<evidence type="ECO:0000313" key="3">
    <source>
        <dbReference type="Proteomes" id="UP001518140"/>
    </source>
</evidence>
<evidence type="ECO:0000256" key="1">
    <source>
        <dbReference type="SAM" id="MobiDB-lite"/>
    </source>
</evidence>
<protein>
    <recommendedName>
        <fullName evidence="4">Lipoprotein</fullName>
    </recommendedName>
</protein>